<proteinExistence type="predicted"/>
<dbReference type="EMBL" id="JAGRRH010000044">
    <property type="protein sequence ID" value="KAG7338968.1"/>
    <property type="molecule type" value="Genomic_DNA"/>
</dbReference>
<keyword evidence="5" id="KW-1185">Reference proteome</keyword>
<reference evidence="3" key="2">
    <citation type="submission" date="2021-04" db="EMBL/GenBank/DDBJ databases">
        <authorList>
            <person name="Podell S."/>
        </authorList>
    </citation>
    <scope>NUCLEOTIDE SEQUENCE</scope>
    <source>
        <strain evidence="3">Hildebrandi</strain>
    </source>
</reference>
<evidence type="ECO:0000313" key="4">
    <source>
        <dbReference type="EMBL" id="KAG7347539.1"/>
    </source>
</evidence>
<dbReference type="EMBL" id="JAGRRH010000020">
    <property type="protein sequence ID" value="KAG7347539.1"/>
    <property type="molecule type" value="Genomic_DNA"/>
</dbReference>
<dbReference type="AlphaFoldDB" id="A0A9K3P8Z2"/>
<organism evidence="3 5">
    <name type="scientific">Nitzschia inconspicua</name>
    <dbReference type="NCBI Taxonomy" id="303405"/>
    <lineage>
        <taxon>Eukaryota</taxon>
        <taxon>Sar</taxon>
        <taxon>Stramenopiles</taxon>
        <taxon>Ochrophyta</taxon>
        <taxon>Bacillariophyta</taxon>
        <taxon>Bacillariophyceae</taxon>
        <taxon>Bacillariophycidae</taxon>
        <taxon>Bacillariales</taxon>
        <taxon>Bacillariaceae</taxon>
        <taxon>Nitzschia</taxon>
    </lineage>
</organism>
<dbReference type="PANTHER" id="PTHR39336:SF1">
    <property type="entry name" value="PYRIDOXAMINE PHOSPHATE OXIDASE FAMILY PROTEIN (AFU_ORTHOLOGUE AFUA_6G11440)"/>
    <property type="match status" value="1"/>
</dbReference>
<dbReference type="Proteomes" id="UP000693970">
    <property type="component" value="Unassembled WGS sequence"/>
</dbReference>
<dbReference type="PANTHER" id="PTHR39336">
    <property type="entry name" value="PYRIDOXAMINE PHOSPHATE OXIDASE FAMILY PROTEIN (AFU_ORTHOLOGUE AFUA_6G11440)"/>
    <property type="match status" value="1"/>
</dbReference>
<feature type="domain" description="Pyridoxamine 5'-phosphate oxidase N-terminal" evidence="2">
    <location>
        <begin position="10"/>
        <end position="109"/>
    </location>
</feature>
<evidence type="ECO:0000313" key="3">
    <source>
        <dbReference type="EMBL" id="KAG7338968.1"/>
    </source>
</evidence>
<keyword evidence="1" id="KW-1133">Transmembrane helix</keyword>
<dbReference type="OrthoDB" id="539398at2759"/>
<accession>A0A9K3P8Z2</accession>
<reference evidence="3" key="1">
    <citation type="journal article" date="2021" name="Sci. Rep.">
        <title>Diploid genomic architecture of Nitzschia inconspicua, an elite biomass production diatom.</title>
        <authorList>
            <person name="Oliver A."/>
            <person name="Podell S."/>
            <person name="Pinowska A."/>
            <person name="Traller J.C."/>
            <person name="Smith S.R."/>
            <person name="McClure R."/>
            <person name="Beliaev A."/>
            <person name="Bohutskyi P."/>
            <person name="Hill E.A."/>
            <person name="Rabines A."/>
            <person name="Zheng H."/>
            <person name="Allen L.Z."/>
            <person name="Kuo A."/>
            <person name="Grigoriev I.V."/>
            <person name="Allen A.E."/>
            <person name="Hazlebeck D."/>
            <person name="Allen E.E."/>
        </authorList>
    </citation>
    <scope>NUCLEOTIDE SEQUENCE</scope>
    <source>
        <strain evidence="3">Hildebrandi</strain>
    </source>
</reference>
<keyword evidence="1" id="KW-0812">Transmembrane</keyword>
<feature type="transmembrane region" description="Helical" evidence="1">
    <location>
        <begin position="235"/>
        <end position="255"/>
    </location>
</feature>
<name>A0A9K3P8Z2_9STRA</name>
<evidence type="ECO:0000313" key="5">
    <source>
        <dbReference type="Proteomes" id="UP000693970"/>
    </source>
</evidence>
<protein>
    <submittedName>
        <fullName evidence="3">Pyridoxamine 5'-phosphate oxidase-like FMN-binding protein</fullName>
    </submittedName>
</protein>
<dbReference type="Pfam" id="PF01243">
    <property type="entry name" value="PNPOx_N"/>
    <property type="match status" value="1"/>
</dbReference>
<keyword evidence="1" id="KW-0472">Membrane</keyword>
<dbReference type="InterPro" id="IPR011576">
    <property type="entry name" value="Pyridox_Oxase_N"/>
</dbReference>
<evidence type="ECO:0000259" key="2">
    <source>
        <dbReference type="Pfam" id="PF01243"/>
    </source>
</evidence>
<gene>
    <name evidence="4" type="ORF">IV203_016244</name>
    <name evidence="3" type="ORF">IV203_017459</name>
</gene>
<comment type="caution">
    <text evidence="3">The sequence shown here is derived from an EMBL/GenBank/DDBJ whole genome shotgun (WGS) entry which is preliminary data.</text>
</comment>
<evidence type="ECO:0000256" key="1">
    <source>
        <dbReference type="SAM" id="Phobius"/>
    </source>
</evidence>
<sequence length="260" mass="28811">MGKLLEKISEKEENFIGKQKVFFVATAPSSGDHHVNVSPKAPGTSVVVIDPHTVAYADLTGSGSETASHVMENGRMTLMFCNIEAGPPQILRLHGTARVVIKEEVPPSLLNRFPEEITTSFGFRCVYVLNVHRVSSSCGYSLPVMQFEKYRKVLAEYTENKGEEGMKEYSITKNSFSIDGLPSLALLRNRDKTIEPDPQDGYIFGKEILGVDPSSSRQSIATVRPYSKRLREKEMIMLAVGALIGTTISSLYFQFAPKQE</sequence>